<evidence type="ECO:0000313" key="3">
    <source>
        <dbReference type="Proteomes" id="UP001499986"/>
    </source>
</evidence>
<keyword evidence="3" id="KW-1185">Reference proteome</keyword>
<dbReference type="Proteomes" id="UP001499986">
    <property type="component" value="Unassembled WGS sequence"/>
</dbReference>
<protein>
    <submittedName>
        <fullName evidence="2">Uncharacterized protein</fullName>
    </submittedName>
</protein>
<comment type="caution">
    <text evidence="2">The sequence shown here is derived from an EMBL/GenBank/DDBJ whole genome shotgun (WGS) entry which is preliminary data.</text>
</comment>
<reference evidence="3" key="1">
    <citation type="journal article" date="2019" name="Int. J. Syst. Evol. Microbiol.">
        <title>The Global Catalogue of Microorganisms (GCM) 10K type strain sequencing project: providing services to taxonomists for standard genome sequencing and annotation.</title>
        <authorList>
            <consortium name="The Broad Institute Genomics Platform"/>
            <consortium name="The Broad Institute Genome Sequencing Center for Infectious Disease"/>
            <person name="Wu L."/>
            <person name="Ma J."/>
        </authorList>
    </citation>
    <scope>NUCLEOTIDE SEQUENCE [LARGE SCALE GENOMIC DNA]</scope>
    <source>
        <strain evidence="3">JCM 4358</strain>
    </source>
</reference>
<organism evidence="2 3">
    <name type="scientific">Streptomyces coeruleofuscus</name>
    <dbReference type="NCBI Taxonomy" id="66879"/>
    <lineage>
        <taxon>Bacteria</taxon>
        <taxon>Bacillati</taxon>
        <taxon>Actinomycetota</taxon>
        <taxon>Actinomycetes</taxon>
        <taxon>Kitasatosporales</taxon>
        <taxon>Streptomycetaceae</taxon>
        <taxon>Streptomyces</taxon>
    </lineage>
</organism>
<feature type="compositionally biased region" description="Gly residues" evidence="1">
    <location>
        <begin position="8"/>
        <end position="19"/>
    </location>
</feature>
<proteinExistence type="predicted"/>
<gene>
    <name evidence="2" type="ORF">GCM10010255_40410</name>
</gene>
<name>A0ABP5VK09_9ACTN</name>
<evidence type="ECO:0000313" key="2">
    <source>
        <dbReference type="EMBL" id="GAA2402541.1"/>
    </source>
</evidence>
<evidence type="ECO:0000256" key="1">
    <source>
        <dbReference type="SAM" id="MobiDB-lite"/>
    </source>
</evidence>
<feature type="region of interest" description="Disordered" evidence="1">
    <location>
        <begin position="1"/>
        <end position="25"/>
    </location>
</feature>
<sequence length="161" mass="16997">MAARLTGEQGGRPASGGDSGQAAADQSVRAVTSWLCAARSSSSPRPAGVPAWWLGPAAYASGGAFCLRIRSLADPQGDEERGGRFQESRTFETTAGHGVAAHVLHRLAYTQEGRLVVPADGNSQWSPIEDGRPRAPHVLVAEVESLDHVGSWCRRGQLLRG</sequence>
<accession>A0ABP5VK09</accession>
<dbReference type="EMBL" id="BAAASE010000005">
    <property type="protein sequence ID" value="GAA2402541.1"/>
    <property type="molecule type" value="Genomic_DNA"/>
</dbReference>